<evidence type="ECO:0000256" key="3">
    <source>
        <dbReference type="ARBA" id="ARBA00022729"/>
    </source>
</evidence>
<dbReference type="HOGENOM" id="CLU_015553_3_0_10"/>
<evidence type="ECO:0000256" key="4">
    <source>
        <dbReference type="ARBA" id="ARBA00023136"/>
    </source>
</evidence>
<keyword evidence="4" id="KW-0472">Membrane</keyword>
<gene>
    <name evidence="8" type="ORF">HMPREF1057_02147</name>
</gene>
<dbReference type="InterPro" id="IPR033985">
    <property type="entry name" value="SusD-like_N"/>
</dbReference>
<dbReference type="GO" id="GO:0009279">
    <property type="term" value="C:cell outer membrane"/>
    <property type="evidence" value="ECO:0007669"/>
    <property type="project" value="UniProtKB-SubCell"/>
</dbReference>
<feature type="domain" description="RagB/SusD" evidence="6">
    <location>
        <begin position="378"/>
        <end position="462"/>
    </location>
</feature>
<evidence type="ECO:0000313" key="9">
    <source>
        <dbReference type="Proteomes" id="UP000007995"/>
    </source>
</evidence>
<evidence type="ECO:0000256" key="1">
    <source>
        <dbReference type="ARBA" id="ARBA00004442"/>
    </source>
</evidence>
<proteinExistence type="inferred from homology"/>
<evidence type="ECO:0000313" key="8">
    <source>
        <dbReference type="EMBL" id="EKJ90845.1"/>
    </source>
</evidence>
<evidence type="ECO:0000259" key="6">
    <source>
        <dbReference type="Pfam" id="PF07980"/>
    </source>
</evidence>
<dbReference type="OrthoDB" id="729505at2"/>
<evidence type="ECO:0000259" key="7">
    <source>
        <dbReference type="Pfam" id="PF14322"/>
    </source>
</evidence>
<dbReference type="Proteomes" id="UP000007995">
    <property type="component" value="Unassembled WGS sequence"/>
</dbReference>
<organism evidence="8 9">
    <name type="scientific">Bacteroides finegoldii CL09T03C10</name>
    <dbReference type="NCBI Taxonomy" id="997888"/>
    <lineage>
        <taxon>Bacteria</taxon>
        <taxon>Pseudomonadati</taxon>
        <taxon>Bacteroidota</taxon>
        <taxon>Bacteroidia</taxon>
        <taxon>Bacteroidales</taxon>
        <taxon>Bacteroidaceae</taxon>
        <taxon>Bacteroides</taxon>
    </lineage>
</organism>
<sequence>MKRNIIIGCLVAITLTFTACDNYLDLVPKGKAVLNQTSDYLGLLEDMYGYPINDEWYLCGEHAPAYVEQIKNYANPLMSVCFFWDEDFDRPPYMTTTGSADLYFICYNKIAKYNIIIQNIGDAEGSKSDKTEGIAQAKILRAYNYFLLINTYAKPYDPATAAQERGIILRDEFSLEEEGVQKTIADAYALIQKDIEDALPALPHKALNTFRPDKSFGYAIKAKVHLFKREFDQALDASLNCLKEAEGEGNHKLWDMNVEYQSGLTQFKAANPAFSNMPNTMFEYGMPFYSAFRAMGSMMYFEHPYEAPENLYYQHGMNYMSPQAALIRKPVLDLFDKKTDLRYTFSLGTTSNGPATAEPGCTMFNNMFLHWNCGGVKLSEAYLMAAECYARKGDKDNAMKYVNDLRKNRLIKTYYADLTAADATEAMKIVREERKRELLFTTNGFFDMRRFCTEFNETLTREFDGNTYTLKPTSHLLTFPFPVAAMQNSNLIQNSK</sequence>
<comment type="similarity">
    <text evidence="2">Belongs to the SusD family.</text>
</comment>
<dbReference type="RefSeq" id="WP_007762678.1">
    <property type="nucleotide sequence ID" value="NZ_AKBZ01000004.1"/>
</dbReference>
<keyword evidence="5" id="KW-0998">Cell outer membrane</keyword>
<protein>
    <recommendedName>
        <fullName evidence="10">SusD-like N-terminal domain-containing protein</fullName>
    </recommendedName>
</protein>
<dbReference type="EMBL" id="AGXW01000008">
    <property type="protein sequence ID" value="EKJ90845.1"/>
    <property type="molecule type" value="Genomic_DNA"/>
</dbReference>
<accession>K5CNC4</accession>
<dbReference type="InterPro" id="IPR011990">
    <property type="entry name" value="TPR-like_helical_dom_sf"/>
</dbReference>
<name>K5CNC4_9BACE</name>
<dbReference type="PROSITE" id="PS51257">
    <property type="entry name" value="PROKAR_LIPOPROTEIN"/>
    <property type="match status" value="1"/>
</dbReference>
<dbReference type="Gene3D" id="1.25.40.390">
    <property type="match status" value="1"/>
</dbReference>
<comment type="caution">
    <text evidence="8">The sequence shown here is derived from an EMBL/GenBank/DDBJ whole genome shotgun (WGS) entry which is preliminary data.</text>
</comment>
<reference evidence="8 9" key="1">
    <citation type="submission" date="2012-02" db="EMBL/GenBank/DDBJ databases">
        <title>The Genome Sequence of Bacteroides finegoldii CL09T03C10.</title>
        <authorList>
            <consortium name="The Broad Institute Genome Sequencing Platform"/>
            <person name="Earl A."/>
            <person name="Ward D."/>
            <person name="Feldgarden M."/>
            <person name="Gevers D."/>
            <person name="Zitomersky N.L."/>
            <person name="Coyne M.J."/>
            <person name="Comstock L.E."/>
            <person name="Young S.K."/>
            <person name="Zeng Q."/>
            <person name="Gargeya S."/>
            <person name="Fitzgerald M."/>
            <person name="Haas B."/>
            <person name="Abouelleil A."/>
            <person name="Alvarado L."/>
            <person name="Arachchi H.M."/>
            <person name="Berlin A."/>
            <person name="Chapman S.B."/>
            <person name="Gearin G."/>
            <person name="Goldberg J."/>
            <person name="Griggs A."/>
            <person name="Gujja S."/>
            <person name="Hansen M."/>
            <person name="Heiman D."/>
            <person name="Howarth C."/>
            <person name="Larimer J."/>
            <person name="Lui A."/>
            <person name="MacDonald P.J.P."/>
            <person name="McCowen C."/>
            <person name="Montmayeur A."/>
            <person name="Murphy C."/>
            <person name="Neiman D."/>
            <person name="Pearson M."/>
            <person name="Priest M."/>
            <person name="Roberts A."/>
            <person name="Saif S."/>
            <person name="Shea T."/>
            <person name="Sisk P."/>
            <person name="Stolte C."/>
            <person name="Sykes S."/>
            <person name="Wortman J."/>
            <person name="Nusbaum C."/>
            <person name="Birren B."/>
        </authorList>
    </citation>
    <scope>NUCLEOTIDE SEQUENCE [LARGE SCALE GENOMIC DNA]</scope>
    <source>
        <strain evidence="8 9">CL09T03C10</strain>
    </source>
</reference>
<evidence type="ECO:0008006" key="10">
    <source>
        <dbReference type="Google" id="ProtNLM"/>
    </source>
</evidence>
<evidence type="ECO:0000256" key="5">
    <source>
        <dbReference type="ARBA" id="ARBA00023237"/>
    </source>
</evidence>
<keyword evidence="3" id="KW-0732">Signal</keyword>
<evidence type="ECO:0000256" key="2">
    <source>
        <dbReference type="ARBA" id="ARBA00006275"/>
    </source>
</evidence>
<dbReference type="Pfam" id="PF14322">
    <property type="entry name" value="SusD-like_3"/>
    <property type="match status" value="1"/>
</dbReference>
<feature type="domain" description="SusD-like N-terminal" evidence="7">
    <location>
        <begin position="101"/>
        <end position="226"/>
    </location>
</feature>
<dbReference type="SUPFAM" id="SSF48452">
    <property type="entry name" value="TPR-like"/>
    <property type="match status" value="1"/>
</dbReference>
<dbReference type="InterPro" id="IPR012944">
    <property type="entry name" value="SusD_RagB_dom"/>
</dbReference>
<dbReference type="Pfam" id="PF07980">
    <property type="entry name" value="SusD_RagB"/>
    <property type="match status" value="1"/>
</dbReference>
<comment type="subcellular location">
    <subcellularLocation>
        <location evidence="1">Cell outer membrane</location>
    </subcellularLocation>
</comment>
<dbReference type="AlphaFoldDB" id="K5CNC4"/>